<dbReference type="AlphaFoldDB" id="R8W4P7"/>
<accession>R8W4P7</accession>
<dbReference type="InterPro" id="IPR009492">
    <property type="entry name" value="TniQ"/>
</dbReference>
<sequence>MISYFPEIYEDELVYSWFARYFAHSGYPCYVNALEDIFIKRNCAADIEFIGPINQEAKRIIESICTMDKLIFEHTMFPQYARFLDLDRQKIATESLIGGGGDPYNLLSIPTSSSTRVVRYCPLCAQEDREKYGETYFHRSHLIRGIMTCTKHKCKLRNTKVEISKCRSPRLHVPEDVIPTTTFCDDDISASEAQQRFDEYLMQCFYLEFRFLQSESVGMFISSKLDGTRYLSSGGRKKHVALLYEDILKFFGDNVPQGIQELYHLQKILTGYNTNFLWVCQLAYFLDISPQDLCTPETWDDSIAKSKWSKPLPKARNYSTRTGKTKENWITIDKEMAPLVKKIAKDIYEGGGGRPRRVTQNIVEKTMKWPNKRIDCLPLCKKIILEYYESFEDYWARECVWAYNFLKTERGQKIIVWKDLRELINLRKENFQKCIPYLIKHTDHKTIQELEGLING</sequence>
<dbReference type="eggNOG" id="COG3677">
    <property type="taxonomic scope" value="Bacteria"/>
</dbReference>
<dbReference type="OrthoDB" id="470139at2"/>
<dbReference type="EMBL" id="AQOB01000002">
    <property type="protein sequence ID" value="EOQ39895.1"/>
    <property type="molecule type" value="Genomic_DNA"/>
</dbReference>
<dbReference type="Proteomes" id="UP000013981">
    <property type="component" value="Unassembled WGS sequence"/>
</dbReference>
<proteinExistence type="predicted"/>
<protein>
    <recommendedName>
        <fullName evidence="1">TniQ domain-containing protein</fullName>
    </recommendedName>
</protein>
<name>R8W4P7_9FIRM</name>
<organism evidence="2 3">
    <name type="scientific">Butyricicoccus pullicaecorum 1.2</name>
    <dbReference type="NCBI Taxonomy" id="1203606"/>
    <lineage>
        <taxon>Bacteria</taxon>
        <taxon>Bacillati</taxon>
        <taxon>Bacillota</taxon>
        <taxon>Clostridia</taxon>
        <taxon>Eubacteriales</taxon>
        <taxon>Butyricicoccaceae</taxon>
        <taxon>Butyricicoccus</taxon>
    </lineage>
</organism>
<dbReference type="HOGENOM" id="CLU_615084_0_0_9"/>
<evidence type="ECO:0000259" key="1">
    <source>
        <dbReference type="Pfam" id="PF06527"/>
    </source>
</evidence>
<evidence type="ECO:0000313" key="3">
    <source>
        <dbReference type="Proteomes" id="UP000013981"/>
    </source>
</evidence>
<comment type="caution">
    <text evidence="2">The sequence shown here is derived from an EMBL/GenBank/DDBJ whole genome shotgun (WGS) entry which is preliminary data.</text>
</comment>
<dbReference type="Pfam" id="PF06527">
    <property type="entry name" value="TniQ"/>
    <property type="match status" value="1"/>
</dbReference>
<evidence type="ECO:0000313" key="2">
    <source>
        <dbReference type="EMBL" id="EOQ39895.1"/>
    </source>
</evidence>
<reference evidence="2 3" key="1">
    <citation type="submission" date="2013-01" db="EMBL/GenBank/DDBJ databases">
        <title>The Genome Sequence of Butyricicoccus pullicaecorum 1.2.</title>
        <authorList>
            <consortium name="The Broad Institute Genome Sequencing Platform"/>
            <person name="Earl A."/>
            <person name="Ward D."/>
            <person name="Feldgarden M."/>
            <person name="Gevers D."/>
            <person name="Van Immerseel F."/>
            <person name="Eeckhaut V."/>
            <person name="Walker B."/>
            <person name="Young S.K."/>
            <person name="Zeng Q."/>
            <person name="Gargeya S."/>
            <person name="Fitzgerald M."/>
            <person name="Haas B."/>
            <person name="Abouelleil A."/>
            <person name="Alvarado L."/>
            <person name="Arachchi H.M."/>
            <person name="Berlin A.M."/>
            <person name="Chapman S.B."/>
            <person name="Dewar J."/>
            <person name="Goldberg J."/>
            <person name="Griggs A."/>
            <person name="Gujja S."/>
            <person name="Hansen M."/>
            <person name="Howarth C."/>
            <person name="Imamovic A."/>
            <person name="Larimer J."/>
            <person name="McCowan C."/>
            <person name="Murphy C."/>
            <person name="Neiman D."/>
            <person name="Pearson M."/>
            <person name="Priest M."/>
            <person name="Roberts A."/>
            <person name="Saif S."/>
            <person name="Shea T."/>
            <person name="Sisk P."/>
            <person name="Sykes S."/>
            <person name="Wortman J."/>
            <person name="Nusbaum C."/>
            <person name="Birren B."/>
        </authorList>
    </citation>
    <scope>NUCLEOTIDE SEQUENCE [LARGE SCALE GENOMIC DNA]</scope>
    <source>
        <strain evidence="2 3">1.2</strain>
    </source>
</reference>
<feature type="domain" description="TniQ" evidence="1">
    <location>
        <begin position="4"/>
        <end position="156"/>
    </location>
</feature>
<gene>
    <name evidence="2" type="ORF">HMPREF1526_00592</name>
</gene>
<keyword evidence="3" id="KW-1185">Reference proteome</keyword>
<dbReference type="PATRIC" id="fig|1203606.4.peg.558"/>
<dbReference type="RefSeq" id="WP_016146798.1">
    <property type="nucleotide sequence ID" value="NZ_KB976103.1"/>
</dbReference>